<keyword evidence="1" id="KW-0812">Transmembrane</keyword>
<feature type="transmembrane region" description="Helical" evidence="1">
    <location>
        <begin position="20"/>
        <end position="41"/>
    </location>
</feature>
<sequence length="170" mass="18753">MLKEVLEGIKAFAEFAVKPLIGIAAASAFLLFAPATIQATVGTTAFVQTYRSWIGALFVASCAFLLAHLIGEIHDWIGIAILTGMTSRSQRRKMERLEPDEKKRLRPYIRDRKSSVSYSISDGVARGLEAKGILLRASQVGTLNGFPFLMQPWAREILEGKPDLLNDTTE</sequence>
<reference evidence="2 3" key="1">
    <citation type="submission" date="2020-04" db="EMBL/GenBank/DDBJ databases">
        <authorList>
            <person name="De Canck E."/>
        </authorList>
    </citation>
    <scope>NUCLEOTIDE SEQUENCE [LARGE SCALE GENOMIC DNA]</scope>
    <source>
        <strain evidence="2 3">LMG 29739</strain>
    </source>
</reference>
<dbReference type="EMBL" id="CADIKF010000071">
    <property type="protein sequence ID" value="CAB3770450.1"/>
    <property type="molecule type" value="Genomic_DNA"/>
</dbReference>
<dbReference type="RefSeq" id="WP_175114916.1">
    <property type="nucleotide sequence ID" value="NZ_CADIKF010000071.1"/>
</dbReference>
<keyword evidence="3" id="KW-1185">Reference proteome</keyword>
<evidence type="ECO:0008006" key="4">
    <source>
        <dbReference type="Google" id="ProtNLM"/>
    </source>
</evidence>
<protein>
    <recommendedName>
        <fullName evidence="4">Superinfection exclusion protein B</fullName>
    </recommendedName>
</protein>
<keyword evidence="1" id="KW-1133">Transmembrane helix</keyword>
<keyword evidence="1" id="KW-0472">Membrane</keyword>
<evidence type="ECO:0000313" key="2">
    <source>
        <dbReference type="EMBL" id="CAB3770450.1"/>
    </source>
</evidence>
<evidence type="ECO:0000256" key="1">
    <source>
        <dbReference type="SAM" id="Phobius"/>
    </source>
</evidence>
<feature type="transmembrane region" description="Helical" evidence="1">
    <location>
        <begin position="53"/>
        <end position="86"/>
    </location>
</feature>
<organism evidence="2 3">
    <name type="scientific">Paraburkholderia solisilvae</name>
    <dbReference type="NCBI Taxonomy" id="624376"/>
    <lineage>
        <taxon>Bacteria</taxon>
        <taxon>Pseudomonadati</taxon>
        <taxon>Pseudomonadota</taxon>
        <taxon>Betaproteobacteria</taxon>
        <taxon>Burkholderiales</taxon>
        <taxon>Burkholderiaceae</taxon>
        <taxon>Paraburkholderia</taxon>
    </lineage>
</organism>
<proteinExistence type="predicted"/>
<dbReference type="InterPro" id="IPR025982">
    <property type="entry name" value="SieB"/>
</dbReference>
<evidence type="ECO:0000313" key="3">
    <source>
        <dbReference type="Proteomes" id="UP000494329"/>
    </source>
</evidence>
<dbReference type="AlphaFoldDB" id="A0A6J5EV53"/>
<dbReference type="Pfam" id="PF14163">
    <property type="entry name" value="SieB"/>
    <property type="match status" value="1"/>
</dbReference>
<accession>A0A6J5EV53</accession>
<dbReference type="Proteomes" id="UP000494329">
    <property type="component" value="Unassembled WGS sequence"/>
</dbReference>
<name>A0A6J5EV53_9BURK</name>
<gene>
    <name evidence="2" type="ORF">LMG29739_05785</name>
</gene>